<sequence length="124" mass="13671">MLLQRDARLPLGTRTGGTFTRSRRFPALDTLTEVMRKEAAGPTADVDLTTVLTRAEFGFVSREAWTDVLLQVYKVFVLARVTPESLSRPLAQIEQAGGVAQRFALHLSTDPLDSNVHSSARAKM</sequence>
<dbReference type="Proteomes" id="UP000694388">
    <property type="component" value="Unplaced"/>
</dbReference>
<dbReference type="AlphaFoldDB" id="A0A8C4R544"/>
<evidence type="ECO:0000313" key="2">
    <source>
        <dbReference type="Proteomes" id="UP000694388"/>
    </source>
</evidence>
<proteinExistence type="predicted"/>
<name>A0A8C4R544_EPTBU</name>
<accession>A0A8C4R544</accession>
<keyword evidence="2" id="KW-1185">Reference proteome</keyword>
<organism evidence="1 2">
    <name type="scientific">Eptatretus burgeri</name>
    <name type="common">Inshore hagfish</name>
    <dbReference type="NCBI Taxonomy" id="7764"/>
    <lineage>
        <taxon>Eukaryota</taxon>
        <taxon>Metazoa</taxon>
        <taxon>Chordata</taxon>
        <taxon>Craniata</taxon>
        <taxon>Vertebrata</taxon>
        <taxon>Cyclostomata</taxon>
        <taxon>Myxini</taxon>
        <taxon>Myxiniformes</taxon>
        <taxon>Myxinidae</taxon>
        <taxon>Eptatretinae</taxon>
        <taxon>Eptatretus</taxon>
    </lineage>
</organism>
<evidence type="ECO:0000313" key="1">
    <source>
        <dbReference type="Ensembl" id="ENSEBUP00000025335.1"/>
    </source>
</evidence>
<reference evidence="1" key="1">
    <citation type="submission" date="2025-08" db="UniProtKB">
        <authorList>
            <consortium name="Ensembl"/>
        </authorList>
    </citation>
    <scope>IDENTIFICATION</scope>
</reference>
<reference evidence="1" key="2">
    <citation type="submission" date="2025-09" db="UniProtKB">
        <authorList>
            <consortium name="Ensembl"/>
        </authorList>
    </citation>
    <scope>IDENTIFICATION</scope>
</reference>
<dbReference type="Ensembl" id="ENSEBUT00000025910.1">
    <property type="protein sequence ID" value="ENSEBUP00000025335.1"/>
    <property type="gene ID" value="ENSEBUG00000015624.1"/>
</dbReference>
<protein>
    <submittedName>
        <fullName evidence="1">Uncharacterized protein</fullName>
    </submittedName>
</protein>